<sequence length="58" mass="6729">MKYITTGWSWLGDLPSCNETSKRSESTLDYVFLDTLCLKRIIKVKSLDCGFAWRKVSH</sequence>
<dbReference type="EMBL" id="KQ417455">
    <property type="protein sequence ID" value="KOF91911.1"/>
    <property type="molecule type" value="Genomic_DNA"/>
</dbReference>
<organism evidence="1">
    <name type="scientific">Octopus bimaculoides</name>
    <name type="common">California two-spotted octopus</name>
    <dbReference type="NCBI Taxonomy" id="37653"/>
    <lineage>
        <taxon>Eukaryota</taxon>
        <taxon>Metazoa</taxon>
        <taxon>Spiralia</taxon>
        <taxon>Lophotrochozoa</taxon>
        <taxon>Mollusca</taxon>
        <taxon>Cephalopoda</taxon>
        <taxon>Coleoidea</taxon>
        <taxon>Octopodiformes</taxon>
        <taxon>Octopoda</taxon>
        <taxon>Incirrata</taxon>
        <taxon>Octopodidae</taxon>
        <taxon>Octopus</taxon>
    </lineage>
</organism>
<gene>
    <name evidence="1" type="ORF">OCBIM_22007856mg</name>
</gene>
<protein>
    <submittedName>
        <fullName evidence="1">Uncharacterized protein</fullName>
    </submittedName>
</protein>
<evidence type="ECO:0000313" key="1">
    <source>
        <dbReference type="EMBL" id="KOF91911.1"/>
    </source>
</evidence>
<dbReference type="AlphaFoldDB" id="A0A0L8HRR2"/>
<name>A0A0L8HRR2_OCTBM</name>
<reference evidence="1" key="1">
    <citation type="submission" date="2015-07" db="EMBL/GenBank/DDBJ databases">
        <title>MeaNS - Measles Nucleotide Surveillance Program.</title>
        <authorList>
            <person name="Tran T."/>
            <person name="Druce J."/>
        </authorList>
    </citation>
    <scope>NUCLEOTIDE SEQUENCE</scope>
    <source>
        <strain evidence="1">UCB-OBI-ISO-001</strain>
        <tissue evidence="1">Gonad</tissue>
    </source>
</reference>
<accession>A0A0L8HRR2</accession>
<proteinExistence type="predicted"/>